<accession>A0A4Y2R4P6</accession>
<dbReference type="InterPro" id="IPR036691">
    <property type="entry name" value="Endo/exonu/phosph_ase_sf"/>
</dbReference>
<organism evidence="2 3">
    <name type="scientific">Araneus ventricosus</name>
    <name type="common">Orbweaver spider</name>
    <name type="synonym">Epeira ventricosa</name>
    <dbReference type="NCBI Taxonomy" id="182803"/>
    <lineage>
        <taxon>Eukaryota</taxon>
        <taxon>Metazoa</taxon>
        <taxon>Ecdysozoa</taxon>
        <taxon>Arthropoda</taxon>
        <taxon>Chelicerata</taxon>
        <taxon>Arachnida</taxon>
        <taxon>Araneae</taxon>
        <taxon>Araneomorphae</taxon>
        <taxon>Entelegynae</taxon>
        <taxon>Araneoidea</taxon>
        <taxon>Araneidae</taxon>
        <taxon>Araneus</taxon>
    </lineage>
</organism>
<keyword evidence="2" id="KW-0808">Transferase</keyword>
<sequence length="906" mass="103932">MFLRSRFAEVRDFVIQQNLDVFMVQETFLPPGFTPLIANYQVYRNDRINNNRRPHNFGGTCIYIKSTIEHHRVPTPELVSMDATIVEIKIGSHPPIKIISAYARVGMTGGFPLVDLKKLLKSGPNVIIAGDLNAAHIAWNSPRTSFYGRKLFNYLQGTNGINVLAPHSPTHINLHTWDTVIDLAILKRIPFHSHIRVKNDLNSDHLPVILTLDTGSLPIYSPEHFSTNWENFRHILSFKPLPPCKITSNDDAENAVGCLSKILKEALAEASTQKFYDPPEKLPIGLRDKIHLRNYFRRQWQRTRDPEFRREFYRIKDEIAAETKQHLLQKRADQIASLTPDSRSLWRRSKLLRKPYSPIPPLRGETGHPALAPIEKAEVLADSLRKQFEPNADPIFDNPIVSRKVHEVVESFANSPHINNLSSVTASEVYDFIKTLKPNKSPGLDQISNRMLKNLPLKFMLYITFLMNVLMQNCYFPNCWKTAVVVPIPKPNSDLSLPQNYRPISLLSCLSKVFESVLLRRLNQFLDDNNIIISEQFSFRKKLSTNHQLVRVTKLIHDGFEKSETTGALFLDIAKAFDKIWHDGLLLKLMRLGVSAQLIKILRSYLTSRNFQVRVNHIISSPRPILSGCAQGSLLSPTLFNIYVNDIPKTRSCHLAIFADDTAILTKHKDPHTIITRLQHYISQLQLWLTDWKIKVNPNKCACLLFSKKHYIPPLPNLDIFGQPVPRLYEYKYLGLHLDPKLSFNIHINNAIQKATIVSTQLSILVARWSTLPIKHKLLLYKAIIRPVLMYGSQVWGSTSLMNIKKLQVFQNKQLMHIVNAPWYVRRKVIHDDLKIEPISEFIKKTSNRFFNKIPQISNELLQTPAYDPALPSSRKRPRTVMDAVFVNFPQVKRLRASPIPSNLGV</sequence>
<gene>
    <name evidence="2" type="primary">pol_653</name>
    <name evidence="2" type="ORF">AVEN_244415_1</name>
</gene>
<dbReference type="InterPro" id="IPR000477">
    <property type="entry name" value="RT_dom"/>
</dbReference>
<dbReference type="PANTHER" id="PTHR36688:SF1">
    <property type="entry name" value="ENDONUCLEASE_EXONUCLEASE_PHOSPHATASE DOMAIN-CONTAINING PROTEIN"/>
    <property type="match status" value="1"/>
</dbReference>
<comment type="caution">
    <text evidence="2">The sequence shown here is derived from an EMBL/GenBank/DDBJ whole genome shotgun (WGS) entry which is preliminary data.</text>
</comment>
<dbReference type="CDD" id="cd01650">
    <property type="entry name" value="RT_nLTR_like"/>
    <property type="match status" value="1"/>
</dbReference>
<dbReference type="InterPro" id="IPR052560">
    <property type="entry name" value="RdDP_mobile_element"/>
</dbReference>
<evidence type="ECO:0000259" key="1">
    <source>
        <dbReference type="PROSITE" id="PS50878"/>
    </source>
</evidence>
<dbReference type="Pfam" id="PF00078">
    <property type="entry name" value="RVT_1"/>
    <property type="match status" value="1"/>
</dbReference>
<dbReference type="InterPro" id="IPR043502">
    <property type="entry name" value="DNA/RNA_pol_sf"/>
</dbReference>
<dbReference type="SUPFAM" id="SSF56672">
    <property type="entry name" value="DNA/RNA polymerases"/>
    <property type="match status" value="1"/>
</dbReference>
<dbReference type="GO" id="GO:0003964">
    <property type="term" value="F:RNA-directed DNA polymerase activity"/>
    <property type="evidence" value="ECO:0007669"/>
    <property type="project" value="UniProtKB-KW"/>
</dbReference>
<dbReference type="PROSITE" id="PS50878">
    <property type="entry name" value="RT_POL"/>
    <property type="match status" value="1"/>
</dbReference>
<protein>
    <submittedName>
        <fullName evidence="2">RNA-directed DNA polymerase from mobile element jockey</fullName>
    </submittedName>
</protein>
<reference evidence="2 3" key="1">
    <citation type="journal article" date="2019" name="Sci. Rep.">
        <title>Orb-weaving spider Araneus ventricosus genome elucidates the spidroin gene catalogue.</title>
        <authorList>
            <person name="Kono N."/>
            <person name="Nakamura H."/>
            <person name="Ohtoshi R."/>
            <person name="Moran D.A.P."/>
            <person name="Shinohara A."/>
            <person name="Yoshida Y."/>
            <person name="Fujiwara M."/>
            <person name="Mori M."/>
            <person name="Tomita M."/>
            <person name="Arakawa K."/>
        </authorList>
    </citation>
    <scope>NUCLEOTIDE SEQUENCE [LARGE SCALE GENOMIC DNA]</scope>
</reference>
<dbReference type="OrthoDB" id="10050074at2759"/>
<feature type="domain" description="Reverse transcriptase" evidence="1">
    <location>
        <begin position="469"/>
        <end position="738"/>
    </location>
</feature>
<evidence type="ECO:0000313" key="3">
    <source>
        <dbReference type="Proteomes" id="UP000499080"/>
    </source>
</evidence>
<dbReference type="Pfam" id="PF14529">
    <property type="entry name" value="Exo_endo_phos_2"/>
    <property type="match status" value="1"/>
</dbReference>
<keyword evidence="2" id="KW-0548">Nucleotidyltransferase</keyword>
<dbReference type="Gene3D" id="3.60.10.10">
    <property type="entry name" value="Endonuclease/exonuclease/phosphatase"/>
    <property type="match status" value="1"/>
</dbReference>
<dbReference type="InterPro" id="IPR005135">
    <property type="entry name" value="Endo/exonuclease/phosphatase"/>
</dbReference>
<proteinExistence type="predicted"/>
<keyword evidence="2" id="KW-0695">RNA-directed DNA polymerase</keyword>
<keyword evidence="3" id="KW-1185">Reference proteome</keyword>
<dbReference type="EMBL" id="BGPR01015788">
    <property type="protein sequence ID" value="GBN70598.1"/>
    <property type="molecule type" value="Genomic_DNA"/>
</dbReference>
<name>A0A4Y2R4P6_ARAVE</name>
<dbReference type="SUPFAM" id="SSF56219">
    <property type="entry name" value="DNase I-like"/>
    <property type="match status" value="1"/>
</dbReference>
<dbReference type="PANTHER" id="PTHR36688">
    <property type="entry name" value="ENDO/EXONUCLEASE/PHOSPHATASE DOMAIN-CONTAINING PROTEIN"/>
    <property type="match status" value="1"/>
</dbReference>
<dbReference type="Proteomes" id="UP000499080">
    <property type="component" value="Unassembled WGS sequence"/>
</dbReference>
<evidence type="ECO:0000313" key="2">
    <source>
        <dbReference type="EMBL" id="GBN70598.1"/>
    </source>
</evidence>
<dbReference type="AlphaFoldDB" id="A0A4Y2R4P6"/>